<feature type="domain" description="PPM-type phosphatase" evidence="16">
    <location>
        <begin position="1"/>
        <end position="236"/>
    </location>
</feature>
<dbReference type="EMBL" id="AP035768">
    <property type="protein sequence ID" value="BFO13716.1"/>
    <property type="molecule type" value="Genomic_DNA"/>
</dbReference>
<dbReference type="GO" id="GO:0046872">
    <property type="term" value="F:metal ion binding"/>
    <property type="evidence" value="ECO:0007669"/>
    <property type="project" value="UniProtKB-KW"/>
</dbReference>
<keyword evidence="4" id="KW-0479">Metal-binding</keyword>
<dbReference type="PANTHER" id="PTHR43156:SF2">
    <property type="entry name" value="STAGE II SPORULATION PROTEIN E"/>
    <property type="match status" value="1"/>
</dbReference>
<dbReference type="SUPFAM" id="SSF81606">
    <property type="entry name" value="PP2C-like"/>
    <property type="match status" value="1"/>
</dbReference>
<keyword evidence="9" id="KW-0460">Magnesium</keyword>
<dbReference type="InterPro" id="IPR052016">
    <property type="entry name" value="Bact_Sigma-Reg"/>
</dbReference>
<evidence type="ECO:0000256" key="4">
    <source>
        <dbReference type="ARBA" id="ARBA00022723"/>
    </source>
</evidence>
<organism evidence="17">
    <name type="scientific">Streptomyces haneummycinicus</name>
    <dbReference type="NCBI Taxonomy" id="3074435"/>
    <lineage>
        <taxon>Bacteria</taxon>
        <taxon>Bacillati</taxon>
        <taxon>Actinomycetota</taxon>
        <taxon>Actinomycetes</taxon>
        <taxon>Kitasatosporales</taxon>
        <taxon>Streptomycetaceae</taxon>
        <taxon>Streptomyces</taxon>
    </lineage>
</organism>
<keyword evidence="11" id="KW-0464">Manganese</keyword>
<evidence type="ECO:0000256" key="15">
    <source>
        <dbReference type="ARBA" id="ARBA00081350"/>
    </source>
</evidence>
<evidence type="ECO:0000313" key="17">
    <source>
        <dbReference type="EMBL" id="BFO13716.1"/>
    </source>
</evidence>
<keyword evidence="7" id="KW-0378">Hydrolase</keyword>
<keyword evidence="3" id="KW-0808">Transferase</keyword>
<evidence type="ECO:0000256" key="3">
    <source>
        <dbReference type="ARBA" id="ARBA00022679"/>
    </source>
</evidence>
<keyword evidence="8" id="KW-0067">ATP-binding</keyword>
<evidence type="ECO:0000256" key="13">
    <source>
        <dbReference type="ARBA" id="ARBA00056274"/>
    </source>
</evidence>
<comment type="function">
    <text evidence="13">Primarily acts as an independent SigF regulator that is sensitive to the osmosensory signal, mediating the cross talk of PknD with the SigF regulon. Possesses both phosphatase and kinase activities. The kinase domain functions as a classic anti-sigma factor-like kinase to phosphorylate the anti-anti-sigma factor domain at the canonical regulatory site, and the phosphatase domain antagonizes this activity.</text>
</comment>
<dbReference type="PANTHER" id="PTHR43156">
    <property type="entry name" value="STAGE II SPORULATION PROTEIN E-RELATED"/>
    <property type="match status" value="1"/>
</dbReference>
<evidence type="ECO:0000256" key="5">
    <source>
        <dbReference type="ARBA" id="ARBA00022741"/>
    </source>
</evidence>
<keyword evidence="6" id="KW-0418">Kinase</keyword>
<name>A0AAT9H8J7_9ACTN</name>
<gene>
    <name evidence="17" type="ORF">SHKM778_01040</name>
</gene>
<evidence type="ECO:0000256" key="2">
    <source>
        <dbReference type="ARBA" id="ARBA00022553"/>
    </source>
</evidence>
<evidence type="ECO:0000256" key="8">
    <source>
        <dbReference type="ARBA" id="ARBA00022840"/>
    </source>
</evidence>
<evidence type="ECO:0000256" key="1">
    <source>
        <dbReference type="ARBA" id="ARBA00013081"/>
    </source>
</evidence>
<keyword evidence="10" id="KW-0904">Protein phosphatase</keyword>
<evidence type="ECO:0000256" key="7">
    <source>
        <dbReference type="ARBA" id="ARBA00022801"/>
    </source>
</evidence>
<dbReference type="Gene3D" id="3.60.40.10">
    <property type="entry name" value="PPM-type phosphatase domain"/>
    <property type="match status" value="1"/>
</dbReference>
<comment type="catalytic activity">
    <reaction evidence="12">
        <text>O-phospho-L-seryl-[protein] + H2O = L-seryl-[protein] + phosphate</text>
        <dbReference type="Rhea" id="RHEA:20629"/>
        <dbReference type="Rhea" id="RHEA-COMP:9863"/>
        <dbReference type="Rhea" id="RHEA-COMP:11604"/>
        <dbReference type="ChEBI" id="CHEBI:15377"/>
        <dbReference type="ChEBI" id="CHEBI:29999"/>
        <dbReference type="ChEBI" id="CHEBI:43474"/>
        <dbReference type="ChEBI" id="CHEBI:83421"/>
        <dbReference type="EC" id="3.1.3.16"/>
    </reaction>
</comment>
<keyword evidence="2" id="KW-0597">Phosphoprotein</keyword>
<keyword evidence="5" id="KW-0547">Nucleotide-binding</keyword>
<evidence type="ECO:0000256" key="12">
    <source>
        <dbReference type="ARBA" id="ARBA00047761"/>
    </source>
</evidence>
<evidence type="ECO:0000259" key="16">
    <source>
        <dbReference type="SMART" id="SM00331"/>
    </source>
</evidence>
<evidence type="ECO:0000256" key="9">
    <source>
        <dbReference type="ARBA" id="ARBA00022842"/>
    </source>
</evidence>
<dbReference type="GO" id="GO:0005524">
    <property type="term" value="F:ATP binding"/>
    <property type="evidence" value="ECO:0007669"/>
    <property type="project" value="UniProtKB-KW"/>
</dbReference>
<protein>
    <recommendedName>
        <fullName evidence="1">protein-serine/threonine phosphatase</fullName>
        <ecNumber evidence="1">3.1.3.16</ecNumber>
    </recommendedName>
    <alternativeName>
        <fullName evidence="15">Protein-serine/threonine phosphatase</fullName>
    </alternativeName>
    <alternativeName>
        <fullName evidence="14">Serine/threonine-protein kinase</fullName>
    </alternativeName>
</protein>
<evidence type="ECO:0000256" key="10">
    <source>
        <dbReference type="ARBA" id="ARBA00022912"/>
    </source>
</evidence>
<sequence>MRIAARYVPTGGGLQVGGDWYDVIPLPGGTSRTTSRGGRFALVIGDVQGHDVRAAGLMGQLRTALRAYASEGHRPDAVLSRASRFLHGIGEGDVNEPRFATCLYVEVDPETGVLEIARAGHPDPVIRMADATVLTRPTAGGLPLGIDPDTDYPITRLVLESGETLLICTDGLIETGGHDLDTGWQRLRGILEEHRGGQEELADALLRAVHGPSSHHTTGPLIDRREDDIAMMLLSREGTASDTAWHRAGRGRRCAVRR</sequence>
<accession>A0AAT9H8J7</accession>
<reference evidence="17" key="2">
    <citation type="submission" date="2024-07" db="EMBL/GenBank/DDBJ databases">
        <title>Streptomyces haneummycinica sp. nov., a new antibiotic-producing actinobacterium isolated from marine sediment.</title>
        <authorList>
            <person name="Uemura M."/>
            <person name="Hamada M."/>
            <person name="Hirano S."/>
            <person name="Kobayashi K."/>
            <person name="Ohshiro T."/>
            <person name="Kobayashi T."/>
            <person name="Terahara T."/>
        </authorList>
    </citation>
    <scope>NUCLEOTIDE SEQUENCE</scope>
    <source>
        <strain evidence="17">KM77-8</strain>
    </source>
</reference>
<dbReference type="InterPro" id="IPR001932">
    <property type="entry name" value="PPM-type_phosphatase-like_dom"/>
</dbReference>
<evidence type="ECO:0000256" key="14">
    <source>
        <dbReference type="ARBA" id="ARBA00075117"/>
    </source>
</evidence>
<dbReference type="EC" id="3.1.3.16" evidence="1"/>
<dbReference type="AlphaFoldDB" id="A0AAT9H8J7"/>
<dbReference type="GO" id="GO:0004722">
    <property type="term" value="F:protein serine/threonine phosphatase activity"/>
    <property type="evidence" value="ECO:0007669"/>
    <property type="project" value="UniProtKB-EC"/>
</dbReference>
<evidence type="ECO:0000256" key="6">
    <source>
        <dbReference type="ARBA" id="ARBA00022777"/>
    </source>
</evidence>
<dbReference type="FunFam" id="3.60.40.10:FF:000005">
    <property type="entry name" value="Serine/threonine protein phosphatase"/>
    <property type="match status" value="1"/>
</dbReference>
<dbReference type="SMART" id="SM00331">
    <property type="entry name" value="PP2C_SIG"/>
    <property type="match status" value="1"/>
</dbReference>
<evidence type="ECO:0000256" key="11">
    <source>
        <dbReference type="ARBA" id="ARBA00023211"/>
    </source>
</evidence>
<reference evidence="17" key="1">
    <citation type="submission" date="2024-06" db="EMBL/GenBank/DDBJ databases">
        <authorList>
            <consortium name="consrtm"/>
            <person name="Uemura M."/>
            <person name="Terahara T."/>
        </authorList>
    </citation>
    <scope>NUCLEOTIDE SEQUENCE</scope>
    <source>
        <strain evidence="17">KM77-8</strain>
    </source>
</reference>
<dbReference type="InterPro" id="IPR036457">
    <property type="entry name" value="PPM-type-like_dom_sf"/>
</dbReference>
<dbReference type="GO" id="GO:0016301">
    <property type="term" value="F:kinase activity"/>
    <property type="evidence" value="ECO:0007669"/>
    <property type="project" value="UniProtKB-KW"/>
</dbReference>
<dbReference type="Pfam" id="PF07228">
    <property type="entry name" value="SpoIIE"/>
    <property type="match status" value="1"/>
</dbReference>
<proteinExistence type="predicted"/>